<evidence type="ECO:0000313" key="3">
    <source>
        <dbReference type="Proteomes" id="UP000799750"/>
    </source>
</evidence>
<dbReference type="AlphaFoldDB" id="A0A6A6QHZ6"/>
<gene>
    <name evidence="2" type="ORF">BU16DRAFT_468495</name>
</gene>
<dbReference type="EMBL" id="MU004195">
    <property type="protein sequence ID" value="KAF2491600.1"/>
    <property type="molecule type" value="Genomic_DNA"/>
</dbReference>
<feature type="transmembrane region" description="Helical" evidence="1">
    <location>
        <begin position="536"/>
        <end position="561"/>
    </location>
</feature>
<evidence type="ECO:0000256" key="1">
    <source>
        <dbReference type="SAM" id="Phobius"/>
    </source>
</evidence>
<keyword evidence="1" id="KW-0812">Transmembrane</keyword>
<reference evidence="2" key="1">
    <citation type="journal article" date="2020" name="Stud. Mycol.">
        <title>101 Dothideomycetes genomes: a test case for predicting lifestyles and emergence of pathogens.</title>
        <authorList>
            <person name="Haridas S."/>
            <person name="Albert R."/>
            <person name="Binder M."/>
            <person name="Bloem J."/>
            <person name="Labutti K."/>
            <person name="Salamov A."/>
            <person name="Andreopoulos B."/>
            <person name="Baker S."/>
            <person name="Barry K."/>
            <person name="Bills G."/>
            <person name="Bluhm B."/>
            <person name="Cannon C."/>
            <person name="Castanera R."/>
            <person name="Culley D."/>
            <person name="Daum C."/>
            <person name="Ezra D."/>
            <person name="Gonzalez J."/>
            <person name="Henrissat B."/>
            <person name="Kuo A."/>
            <person name="Liang C."/>
            <person name="Lipzen A."/>
            <person name="Lutzoni F."/>
            <person name="Magnuson J."/>
            <person name="Mondo S."/>
            <person name="Nolan M."/>
            <person name="Ohm R."/>
            <person name="Pangilinan J."/>
            <person name="Park H.-J."/>
            <person name="Ramirez L."/>
            <person name="Alfaro M."/>
            <person name="Sun H."/>
            <person name="Tritt A."/>
            <person name="Yoshinaga Y."/>
            <person name="Zwiers L.-H."/>
            <person name="Turgeon B."/>
            <person name="Goodwin S."/>
            <person name="Spatafora J."/>
            <person name="Crous P."/>
            <person name="Grigoriev I."/>
        </authorList>
    </citation>
    <scope>NUCLEOTIDE SEQUENCE</scope>
    <source>
        <strain evidence="2">CBS 269.34</strain>
    </source>
</reference>
<protein>
    <submittedName>
        <fullName evidence="2">Uncharacterized protein</fullName>
    </submittedName>
</protein>
<feature type="transmembrane region" description="Helical" evidence="1">
    <location>
        <begin position="38"/>
        <end position="57"/>
    </location>
</feature>
<dbReference type="OrthoDB" id="3540210at2759"/>
<proteinExistence type="predicted"/>
<name>A0A6A6QHZ6_9PEZI</name>
<sequence length="710" mass="79172">MATGLVANPDNDVYTGIWINRSFGSIYGATLTLDRQSGGLLIAFLALYVGTTGRSFWKLVSSSLHHIYSSPAASDGIYHQRQAVLRNSQSAPDAAITLILASVAWRERAQRIWRRTLPVLVVSLIVAATFATAGILSSRVTTKTANEVLMSGKFCENFTKSEDDIPLLSNQAPKLTNYLSYALQCYRRTDQSRSTKCQTFVKPELAYTVDSNASCPFSDEMCVSKYQNLFLDTGYLDSINDLGVNQGPRFLVRSTRHCAPLVTRGYSRLHTDQQNPSLHFMRYYYGRATLSQPAGDEDQFIYEVQLNTSLPYSSSTIPSLRHLFSPIPQLNRSDARLSLLFLESSGILYMDKTDDPWFAATTLGTMNADIREENPGLDQYFVANEPAGVLGCATQRFYCNPELQDGKRCVISLEQSNLDLLSELWPDEKEQAILGGTIAPIHVGTSAYPETFYVGAGLPVLLTRFTLLGPWQTNPIPSNRWQQEMEHSFQATLASLQSSLVEDAMGDMLVGGDICTESEPRCIKKCKTQKIKSSRYYSFSILGMSIILCVGGFIMLLALFLKDVAKLMNKIRGLQNSKSAYATLEWQANSTLQLQRIAHESLGLGTWSKTAESIPVTEKNQILGVLDITRNHPRLVSAHHTINQDVDDETPNIRSEDSAKSPLIRVEEHLPSASLSSSDSVRSRHYRDFRYSSDIELSNMDLNQPPRTRF</sequence>
<keyword evidence="3" id="KW-1185">Reference proteome</keyword>
<organism evidence="2 3">
    <name type="scientific">Lophium mytilinum</name>
    <dbReference type="NCBI Taxonomy" id="390894"/>
    <lineage>
        <taxon>Eukaryota</taxon>
        <taxon>Fungi</taxon>
        <taxon>Dikarya</taxon>
        <taxon>Ascomycota</taxon>
        <taxon>Pezizomycotina</taxon>
        <taxon>Dothideomycetes</taxon>
        <taxon>Pleosporomycetidae</taxon>
        <taxon>Mytilinidiales</taxon>
        <taxon>Mytilinidiaceae</taxon>
        <taxon>Lophium</taxon>
    </lineage>
</organism>
<keyword evidence="1" id="KW-0472">Membrane</keyword>
<keyword evidence="1" id="KW-1133">Transmembrane helix</keyword>
<evidence type="ECO:0000313" key="2">
    <source>
        <dbReference type="EMBL" id="KAF2491600.1"/>
    </source>
</evidence>
<accession>A0A6A6QHZ6</accession>
<feature type="transmembrane region" description="Helical" evidence="1">
    <location>
        <begin position="116"/>
        <end position="136"/>
    </location>
</feature>
<dbReference type="Proteomes" id="UP000799750">
    <property type="component" value="Unassembled WGS sequence"/>
</dbReference>